<dbReference type="Gene3D" id="3.40.50.12780">
    <property type="entry name" value="N-terminal domain of ligase-like"/>
    <property type="match status" value="1"/>
</dbReference>
<dbReference type="AlphaFoldDB" id="A0AAV7KJT3"/>
<sequence length="627" mass="70880">MEQRSAESAPYIIPNKILPYISVMASHITGEVYPPSSEVAQESHVRTMEEYKHMYKRSIEDPEHFWSEIAEQFYWKHKWEEGSVLKYNFDVGKGGISIEWFKGAVTNICYNCLDRHVKDGRGDVVAFYWEGNDPADKSQYTYQQLLNEVCKFSNCLKKLGVKKGDRVGIYLPMIVELVIAMLACARIGAIHSIVFAGFSANSLSDRIMDSKCDLIITADGMHRGSKFIKLEEIADEALLLCETKGFLPKSCILFRNMRNKKSEKHPTPGYKPKTAVSKAVSWLDWTDLMSVSADWCEAEWVDAEMELFMLYTSGSTGKPKGVVHTHGGYMLYASTTFKYVFDYHAPEVFFCTADIGWITGHSYITYGPLATGATSVIFEGVPTYPDAGRLWQLVDTYKVSKFYTAPTAIRLLMKFGDDLVKKYSRKSLKILGTVGEPINPETWIWYYTVVGDKRCSIVDTWWQTETGGHMITPLPGCTPQKPGSATFPFFGIVPAIFNEDGNEIEGEGQGYLVIKKPWPSTMRTVYGDHSRFESTYFEKFPGYYLTGDGCYRDKEGYYWLTGRTDDILNVSGHRLGTAELESALVQHSDIVEAAVVSGIHEIKGESIYCFVTTRQVSYIARIKCDIK</sequence>
<reference evidence="10 11" key="1">
    <citation type="journal article" date="2023" name="BMC Biol.">
        <title>The compact genome of the sponge Oopsacas minuta (Hexactinellida) is lacking key metazoan core genes.</title>
        <authorList>
            <person name="Santini S."/>
            <person name="Schenkelaars Q."/>
            <person name="Jourda C."/>
            <person name="Duchesne M."/>
            <person name="Belahbib H."/>
            <person name="Rocher C."/>
            <person name="Selva M."/>
            <person name="Riesgo A."/>
            <person name="Vervoort M."/>
            <person name="Leys S.P."/>
            <person name="Kodjabachian L."/>
            <person name="Le Bivic A."/>
            <person name="Borchiellini C."/>
            <person name="Claverie J.M."/>
            <person name="Renard E."/>
        </authorList>
    </citation>
    <scope>NUCLEOTIDE SEQUENCE [LARGE SCALE GENOMIC DNA]</scope>
    <source>
        <strain evidence="10">SPO-2</strain>
    </source>
</reference>
<keyword evidence="2 5" id="KW-0436">Ligase</keyword>
<keyword evidence="4 5" id="KW-0067">ATP-binding</keyword>
<dbReference type="GO" id="GO:0016208">
    <property type="term" value="F:AMP binding"/>
    <property type="evidence" value="ECO:0007669"/>
    <property type="project" value="InterPro"/>
</dbReference>
<evidence type="ECO:0000256" key="2">
    <source>
        <dbReference type="ARBA" id="ARBA00022598"/>
    </source>
</evidence>
<evidence type="ECO:0000256" key="5">
    <source>
        <dbReference type="RuleBase" id="RU361147"/>
    </source>
</evidence>
<dbReference type="Pfam" id="PF13193">
    <property type="entry name" value="AMP-binding_C"/>
    <property type="match status" value="1"/>
</dbReference>
<dbReference type="Proteomes" id="UP001165289">
    <property type="component" value="Unassembled WGS sequence"/>
</dbReference>
<evidence type="ECO:0000313" key="11">
    <source>
        <dbReference type="Proteomes" id="UP001165289"/>
    </source>
</evidence>
<gene>
    <name evidence="10" type="ORF">LOD99_14040</name>
</gene>
<feature type="transmembrane region" description="Helical" evidence="6">
    <location>
        <begin position="167"/>
        <end position="198"/>
    </location>
</feature>
<name>A0AAV7KJT3_9METZ</name>
<evidence type="ECO:0000259" key="8">
    <source>
        <dbReference type="Pfam" id="PF13193"/>
    </source>
</evidence>
<proteinExistence type="inferred from homology"/>
<dbReference type="InterPro" id="IPR032387">
    <property type="entry name" value="ACAS_N"/>
</dbReference>
<dbReference type="EC" id="6.2.1.1" evidence="5"/>
<dbReference type="InterPro" id="IPR045851">
    <property type="entry name" value="AMP-bd_C_sf"/>
</dbReference>
<keyword evidence="6" id="KW-0812">Transmembrane</keyword>
<dbReference type="PROSITE" id="PS00455">
    <property type="entry name" value="AMP_BINDING"/>
    <property type="match status" value="1"/>
</dbReference>
<dbReference type="Gene3D" id="3.30.300.30">
    <property type="match status" value="1"/>
</dbReference>
<feature type="domain" description="Acetyl-coenzyme A synthetase N-terminal" evidence="9">
    <location>
        <begin position="51"/>
        <end position="112"/>
    </location>
</feature>
<dbReference type="PANTHER" id="PTHR24095">
    <property type="entry name" value="ACETYL-COENZYME A SYNTHETASE"/>
    <property type="match status" value="1"/>
</dbReference>
<evidence type="ECO:0000313" key="10">
    <source>
        <dbReference type="EMBL" id="KAI6660454.1"/>
    </source>
</evidence>
<dbReference type="InterPro" id="IPR042099">
    <property type="entry name" value="ANL_N_sf"/>
</dbReference>
<dbReference type="GO" id="GO:0005524">
    <property type="term" value="F:ATP binding"/>
    <property type="evidence" value="ECO:0007669"/>
    <property type="project" value="UniProtKB-UniRule"/>
</dbReference>
<keyword evidence="6" id="KW-1133">Transmembrane helix</keyword>
<comment type="caution">
    <text evidence="10">The sequence shown here is derived from an EMBL/GenBank/DDBJ whole genome shotgun (WGS) entry which is preliminary data.</text>
</comment>
<dbReference type="NCBIfam" id="TIGR02188">
    <property type="entry name" value="Ac_CoA_lig_AcsA"/>
    <property type="match status" value="1"/>
</dbReference>
<comment type="similarity">
    <text evidence="1 5">Belongs to the ATP-dependent AMP-binding enzyme family.</text>
</comment>
<dbReference type="InterPro" id="IPR025110">
    <property type="entry name" value="AMP-bd_C"/>
</dbReference>
<dbReference type="PANTHER" id="PTHR24095:SF244">
    <property type="entry name" value="ACETYL-COENZYME A SYNTHETASE"/>
    <property type="match status" value="1"/>
</dbReference>
<evidence type="ECO:0000256" key="3">
    <source>
        <dbReference type="ARBA" id="ARBA00022741"/>
    </source>
</evidence>
<dbReference type="EMBL" id="JAKMXF010000033">
    <property type="protein sequence ID" value="KAI6660454.1"/>
    <property type="molecule type" value="Genomic_DNA"/>
</dbReference>
<dbReference type="Pfam" id="PF00501">
    <property type="entry name" value="AMP-binding"/>
    <property type="match status" value="1"/>
</dbReference>
<dbReference type="GO" id="GO:0019427">
    <property type="term" value="P:acetyl-CoA biosynthetic process from acetate"/>
    <property type="evidence" value="ECO:0007669"/>
    <property type="project" value="InterPro"/>
</dbReference>
<evidence type="ECO:0000256" key="6">
    <source>
        <dbReference type="SAM" id="Phobius"/>
    </source>
</evidence>
<dbReference type="InterPro" id="IPR011904">
    <property type="entry name" value="Ac_CoA_lig"/>
</dbReference>
<keyword evidence="11" id="KW-1185">Reference proteome</keyword>
<comment type="catalytic activity">
    <reaction evidence="5">
        <text>acetate + ATP + CoA = acetyl-CoA + AMP + diphosphate</text>
        <dbReference type="Rhea" id="RHEA:23176"/>
        <dbReference type="ChEBI" id="CHEBI:30089"/>
        <dbReference type="ChEBI" id="CHEBI:30616"/>
        <dbReference type="ChEBI" id="CHEBI:33019"/>
        <dbReference type="ChEBI" id="CHEBI:57287"/>
        <dbReference type="ChEBI" id="CHEBI:57288"/>
        <dbReference type="ChEBI" id="CHEBI:456215"/>
        <dbReference type="EC" id="6.2.1.1"/>
    </reaction>
</comment>
<protein>
    <recommendedName>
        <fullName evidence="5">Acetyl-coenzyme A synthetase</fullName>
        <ecNumber evidence="5">6.2.1.1</ecNumber>
    </recommendedName>
</protein>
<dbReference type="CDD" id="cd05966">
    <property type="entry name" value="ACS"/>
    <property type="match status" value="1"/>
</dbReference>
<keyword evidence="6" id="KW-0472">Membrane</keyword>
<dbReference type="InterPro" id="IPR020845">
    <property type="entry name" value="AMP-binding_CS"/>
</dbReference>
<evidence type="ECO:0000259" key="7">
    <source>
        <dbReference type="Pfam" id="PF00501"/>
    </source>
</evidence>
<dbReference type="NCBIfam" id="NF001208">
    <property type="entry name" value="PRK00174.1"/>
    <property type="match status" value="1"/>
</dbReference>
<dbReference type="Pfam" id="PF16177">
    <property type="entry name" value="ACAS_N"/>
    <property type="match status" value="1"/>
</dbReference>
<feature type="domain" description="AMP-binding enzyme C-terminal" evidence="8">
    <location>
        <begin position="579"/>
        <end position="614"/>
    </location>
</feature>
<evidence type="ECO:0000256" key="4">
    <source>
        <dbReference type="ARBA" id="ARBA00022840"/>
    </source>
</evidence>
<organism evidence="10 11">
    <name type="scientific">Oopsacas minuta</name>
    <dbReference type="NCBI Taxonomy" id="111878"/>
    <lineage>
        <taxon>Eukaryota</taxon>
        <taxon>Metazoa</taxon>
        <taxon>Porifera</taxon>
        <taxon>Hexactinellida</taxon>
        <taxon>Hexasterophora</taxon>
        <taxon>Lyssacinosida</taxon>
        <taxon>Leucopsacidae</taxon>
        <taxon>Oopsacas</taxon>
    </lineage>
</organism>
<evidence type="ECO:0000259" key="9">
    <source>
        <dbReference type="Pfam" id="PF16177"/>
    </source>
</evidence>
<keyword evidence="3 5" id="KW-0547">Nucleotide-binding</keyword>
<dbReference type="InterPro" id="IPR000873">
    <property type="entry name" value="AMP-dep_synth/lig_dom"/>
</dbReference>
<evidence type="ECO:0000256" key="1">
    <source>
        <dbReference type="ARBA" id="ARBA00006432"/>
    </source>
</evidence>
<dbReference type="SUPFAM" id="SSF56801">
    <property type="entry name" value="Acetyl-CoA synthetase-like"/>
    <property type="match status" value="1"/>
</dbReference>
<accession>A0AAV7KJT3</accession>
<feature type="domain" description="AMP-dependent synthetase/ligase" evidence="7">
    <location>
        <begin position="120"/>
        <end position="523"/>
    </location>
</feature>
<dbReference type="FunFam" id="3.40.50.12780:FF:000001">
    <property type="entry name" value="Acetyl-coenzyme A synthetase"/>
    <property type="match status" value="1"/>
</dbReference>
<dbReference type="GO" id="GO:0003987">
    <property type="term" value="F:acetate-CoA ligase activity"/>
    <property type="evidence" value="ECO:0007669"/>
    <property type="project" value="UniProtKB-UniRule"/>
</dbReference>